<dbReference type="Proteomes" id="UP000249739">
    <property type="component" value="Unassembled WGS sequence"/>
</dbReference>
<protein>
    <submittedName>
        <fullName evidence="3">Uncharacterized protein</fullName>
    </submittedName>
</protein>
<comment type="caution">
    <text evidence="3">The sequence shown here is derived from an EMBL/GenBank/DDBJ whole genome shotgun (WGS) entry which is preliminary data.</text>
</comment>
<keyword evidence="2" id="KW-0732">Signal</keyword>
<evidence type="ECO:0000313" key="3">
    <source>
        <dbReference type="EMBL" id="PZP55149.1"/>
    </source>
</evidence>
<proteinExistence type="predicted"/>
<accession>A0A2W5HMV5</accession>
<evidence type="ECO:0000256" key="2">
    <source>
        <dbReference type="SAM" id="SignalP"/>
    </source>
</evidence>
<reference evidence="3 4" key="1">
    <citation type="submission" date="2017-08" db="EMBL/GenBank/DDBJ databases">
        <title>Infants hospitalized years apart are colonized by the same room-sourced microbial strains.</title>
        <authorList>
            <person name="Brooks B."/>
            <person name="Olm M.R."/>
            <person name="Firek B.A."/>
            <person name="Baker R."/>
            <person name="Thomas B.C."/>
            <person name="Morowitz M.J."/>
            <person name="Banfield J.F."/>
        </authorList>
    </citation>
    <scope>NUCLEOTIDE SEQUENCE [LARGE SCALE GENOMIC DNA]</scope>
    <source>
        <strain evidence="3">S2_006_000_R2_64</strain>
    </source>
</reference>
<sequence length="161" mass="17465">MKQKLFAAAFALVLATSPVYAEDHHDDKDHGHKSTEAHDDHGHHDEKSHFSVAKPKDAAAAWSLLDQSALDAQKALDAKDTKTLHEAGEKLEVAVDALHDLANKGDAALDKSIDQLSDTVDNFHHAAEDNKATEASEALKLLSTQKESLRSIYKAAEAKNP</sequence>
<dbReference type="EMBL" id="QFOT01000085">
    <property type="protein sequence ID" value="PZP55149.1"/>
    <property type="molecule type" value="Genomic_DNA"/>
</dbReference>
<feature type="region of interest" description="Disordered" evidence="1">
    <location>
        <begin position="22"/>
        <end position="53"/>
    </location>
</feature>
<gene>
    <name evidence="3" type="ORF">DI586_07745</name>
</gene>
<feature type="signal peptide" evidence="2">
    <location>
        <begin position="1"/>
        <end position="21"/>
    </location>
</feature>
<evidence type="ECO:0000313" key="4">
    <source>
        <dbReference type="Proteomes" id="UP000249739"/>
    </source>
</evidence>
<feature type="chain" id="PRO_5016174189" evidence="2">
    <location>
        <begin position="22"/>
        <end position="161"/>
    </location>
</feature>
<organism evidence="3 4">
    <name type="scientific">Micavibrio aeruginosavorus</name>
    <dbReference type="NCBI Taxonomy" id="349221"/>
    <lineage>
        <taxon>Bacteria</taxon>
        <taxon>Pseudomonadati</taxon>
        <taxon>Bdellovibrionota</taxon>
        <taxon>Bdellovibrionia</taxon>
        <taxon>Bdellovibrionales</taxon>
        <taxon>Pseudobdellovibrionaceae</taxon>
        <taxon>Micavibrio</taxon>
    </lineage>
</organism>
<dbReference type="AlphaFoldDB" id="A0A2W5HMV5"/>
<evidence type="ECO:0000256" key="1">
    <source>
        <dbReference type="SAM" id="MobiDB-lite"/>
    </source>
</evidence>
<name>A0A2W5HMV5_9BACT</name>